<organism evidence="2 3">
    <name type="scientific">Geomicrobium sediminis</name>
    <dbReference type="NCBI Taxonomy" id="1347788"/>
    <lineage>
        <taxon>Bacteria</taxon>
        <taxon>Bacillati</taxon>
        <taxon>Bacillota</taxon>
        <taxon>Bacilli</taxon>
        <taxon>Bacillales</taxon>
        <taxon>Geomicrobium</taxon>
    </lineage>
</organism>
<dbReference type="Proteomes" id="UP000741863">
    <property type="component" value="Unassembled WGS sequence"/>
</dbReference>
<keyword evidence="1" id="KW-0812">Transmembrane</keyword>
<evidence type="ECO:0008006" key="4">
    <source>
        <dbReference type="Google" id="ProtNLM"/>
    </source>
</evidence>
<proteinExistence type="predicted"/>
<keyword evidence="1" id="KW-0472">Membrane</keyword>
<accession>A0ABS2P6I2</accession>
<gene>
    <name evidence="2" type="ORF">JOD17_000047</name>
</gene>
<dbReference type="RefSeq" id="WP_204695118.1">
    <property type="nucleotide sequence ID" value="NZ_JAFBEC010000001.1"/>
</dbReference>
<evidence type="ECO:0000313" key="3">
    <source>
        <dbReference type="Proteomes" id="UP000741863"/>
    </source>
</evidence>
<protein>
    <recommendedName>
        <fullName evidence="4">EF-hand domain-containing protein</fullName>
    </recommendedName>
</protein>
<evidence type="ECO:0000313" key="2">
    <source>
        <dbReference type="EMBL" id="MBM7630956.1"/>
    </source>
</evidence>
<sequence>MKKFAFITSISIGFFAMIVIIWNLDLHQSTDGMEVKGQDEELESQIDEEEDRLNYLSDVHQMHHSIVRSVQAGHGLMNGYAMYGWEDENYNLENFKVSEARRVALLEEAIEHSEEEHVTKDLITILEKFNELIADLDHSEKRLIHVRELQSLYRDLDYYLLNNTYYEPRNVSSTSEQYEDERVVADEDTLIALDSQFDDGDYEEFAMFFRSYELPDEGRLSSEEAESHFSIFQGHLGWEYNEDYVFYENYLVFENESKLPVAGLNRMDPITSEMIVPYGTQGVSFVREELMRLGEAYPSPNGERHENIVPLRDEDRTYLDDIQYLVAYKNGNEDEAIQKGWGGTQLLLTHTPQLLSELELYVHEHEQLTLWFQETREYLQAADAIGYDDYEEAYTYIEAAFRNIERMNQIALND</sequence>
<dbReference type="EMBL" id="JAFBEC010000001">
    <property type="protein sequence ID" value="MBM7630956.1"/>
    <property type="molecule type" value="Genomic_DNA"/>
</dbReference>
<keyword evidence="3" id="KW-1185">Reference proteome</keyword>
<comment type="caution">
    <text evidence="2">The sequence shown here is derived from an EMBL/GenBank/DDBJ whole genome shotgun (WGS) entry which is preliminary data.</text>
</comment>
<evidence type="ECO:0000256" key="1">
    <source>
        <dbReference type="SAM" id="Phobius"/>
    </source>
</evidence>
<keyword evidence="1" id="KW-1133">Transmembrane helix</keyword>
<feature type="transmembrane region" description="Helical" evidence="1">
    <location>
        <begin position="6"/>
        <end position="24"/>
    </location>
</feature>
<name>A0ABS2P6I2_9BACL</name>
<reference evidence="2 3" key="1">
    <citation type="submission" date="2021-01" db="EMBL/GenBank/DDBJ databases">
        <title>Genomic Encyclopedia of Type Strains, Phase IV (KMG-IV): sequencing the most valuable type-strain genomes for metagenomic binning, comparative biology and taxonomic classification.</title>
        <authorList>
            <person name="Goeker M."/>
        </authorList>
    </citation>
    <scope>NUCLEOTIDE SEQUENCE [LARGE SCALE GENOMIC DNA]</scope>
    <source>
        <strain evidence="2 3">DSM 25540</strain>
    </source>
</reference>